<protein>
    <recommendedName>
        <fullName evidence="7">Saposin A-type domain-containing protein</fullName>
    </recommendedName>
</protein>
<dbReference type="GO" id="GO:0005576">
    <property type="term" value="C:extracellular region"/>
    <property type="evidence" value="ECO:0007669"/>
    <property type="project" value="UniProtKB-SubCell"/>
</dbReference>
<keyword evidence="9" id="KW-1185">Reference proteome</keyword>
<evidence type="ECO:0000256" key="1">
    <source>
        <dbReference type="ARBA" id="ARBA00004613"/>
    </source>
</evidence>
<evidence type="ECO:0000256" key="2">
    <source>
        <dbReference type="ARBA" id="ARBA00022525"/>
    </source>
</evidence>
<evidence type="ECO:0000256" key="3">
    <source>
        <dbReference type="ARBA" id="ARBA00022729"/>
    </source>
</evidence>
<name>A0A026W3Z8_OOCBI</name>
<gene>
    <name evidence="8" type="ORF">X777_11641</name>
</gene>
<dbReference type="InterPro" id="IPR003119">
    <property type="entry name" value="SAP_A"/>
</dbReference>
<evidence type="ECO:0000256" key="6">
    <source>
        <dbReference type="SAM" id="SignalP"/>
    </source>
</evidence>
<dbReference type="EMBL" id="KK107499">
    <property type="protein sequence ID" value="EZA49769.1"/>
    <property type="molecule type" value="Genomic_DNA"/>
</dbReference>
<dbReference type="PROSITE" id="PS51110">
    <property type="entry name" value="SAP_A"/>
    <property type="match status" value="1"/>
</dbReference>
<keyword evidence="4" id="KW-1015">Disulfide bond</keyword>
<organism evidence="8 9">
    <name type="scientific">Ooceraea biroi</name>
    <name type="common">Clonal raider ant</name>
    <name type="synonym">Cerapachys biroi</name>
    <dbReference type="NCBI Taxonomy" id="2015173"/>
    <lineage>
        <taxon>Eukaryota</taxon>
        <taxon>Metazoa</taxon>
        <taxon>Ecdysozoa</taxon>
        <taxon>Arthropoda</taxon>
        <taxon>Hexapoda</taxon>
        <taxon>Insecta</taxon>
        <taxon>Pterygota</taxon>
        <taxon>Neoptera</taxon>
        <taxon>Endopterygota</taxon>
        <taxon>Hymenoptera</taxon>
        <taxon>Apocrita</taxon>
        <taxon>Aculeata</taxon>
        <taxon>Formicoidea</taxon>
        <taxon>Formicidae</taxon>
        <taxon>Dorylinae</taxon>
        <taxon>Ooceraea</taxon>
    </lineage>
</organism>
<feature type="signal peptide" evidence="6">
    <location>
        <begin position="1"/>
        <end position="21"/>
    </location>
</feature>
<keyword evidence="5" id="KW-0325">Glycoprotein</keyword>
<evidence type="ECO:0000256" key="5">
    <source>
        <dbReference type="ARBA" id="ARBA00023180"/>
    </source>
</evidence>
<accession>A0A026W3Z8</accession>
<reference evidence="8 9" key="1">
    <citation type="journal article" date="2014" name="Curr. Biol.">
        <title>The genome of the clonal raider ant Cerapachys biroi.</title>
        <authorList>
            <person name="Oxley P.R."/>
            <person name="Ji L."/>
            <person name="Fetter-Pruneda I."/>
            <person name="McKenzie S.K."/>
            <person name="Li C."/>
            <person name="Hu H."/>
            <person name="Zhang G."/>
            <person name="Kronauer D.J."/>
        </authorList>
    </citation>
    <scope>NUCLEOTIDE SEQUENCE [LARGE SCALE GENOMIC DNA]</scope>
</reference>
<dbReference type="OrthoDB" id="65481at2759"/>
<evidence type="ECO:0000313" key="9">
    <source>
        <dbReference type="Proteomes" id="UP000053097"/>
    </source>
</evidence>
<dbReference type="STRING" id="2015173.A0A026W3Z8"/>
<dbReference type="AlphaFoldDB" id="A0A026W3Z8"/>
<feature type="chain" id="PRO_5001541167" description="Saposin A-type domain-containing protein" evidence="6">
    <location>
        <begin position="22"/>
        <end position="141"/>
    </location>
</feature>
<sequence>MLGTGLCTLLKVLVLAGAGAALLPEDLEDRAVPASLQEECASKCPNLDLTQCTKGCEAWEQALDTSCQAVCVTHCLQNGTQELLPPKELYCVLGCHDALNRYFQQLKDLHRVLRVERRVARVHLVYQHTEAPPVDRLAVAL</sequence>
<comment type="subcellular location">
    <subcellularLocation>
        <location evidence="1">Secreted</location>
    </subcellularLocation>
</comment>
<keyword evidence="3 6" id="KW-0732">Signal</keyword>
<evidence type="ECO:0000256" key="4">
    <source>
        <dbReference type="ARBA" id="ARBA00023157"/>
    </source>
</evidence>
<evidence type="ECO:0000259" key="7">
    <source>
        <dbReference type="PROSITE" id="PS51110"/>
    </source>
</evidence>
<evidence type="ECO:0000313" key="8">
    <source>
        <dbReference type="EMBL" id="EZA49769.1"/>
    </source>
</evidence>
<proteinExistence type="predicted"/>
<keyword evidence="2" id="KW-0964">Secreted</keyword>
<dbReference type="Proteomes" id="UP000053097">
    <property type="component" value="Unassembled WGS sequence"/>
</dbReference>
<feature type="domain" description="Saposin A-type" evidence="7">
    <location>
        <begin position="45"/>
        <end position="85"/>
    </location>
</feature>